<gene>
    <name evidence="2" type="ORF">TeGR_g4249</name>
</gene>
<sequence length="174" mass="19601">PPPPPPPSRYKREAEKSTKLEKEVEVLKRKLKEASENQASGGESKEDSSGPSSSGPPPDVPSWQGGGEEKEDGAHIPDIYDEIAYSQKDADSEAKEDDSAVEEMLALDPQDLKKAIGQLQRKIKLLVADMDVKLSESKQFQQMKRMMQDKNKLLSRARQRLKQYEPDYVDEQDM</sequence>
<dbReference type="Proteomes" id="UP001165060">
    <property type="component" value="Unassembled WGS sequence"/>
</dbReference>
<accession>A0ABQ6N0W6</accession>
<evidence type="ECO:0000256" key="1">
    <source>
        <dbReference type="SAM" id="MobiDB-lite"/>
    </source>
</evidence>
<keyword evidence="3" id="KW-1185">Reference proteome</keyword>
<feature type="non-terminal residue" evidence="2">
    <location>
        <position position="1"/>
    </location>
</feature>
<feature type="region of interest" description="Disordered" evidence="1">
    <location>
        <begin position="1"/>
        <end position="101"/>
    </location>
</feature>
<dbReference type="EMBL" id="BRYB01001979">
    <property type="protein sequence ID" value="GMI37530.1"/>
    <property type="molecule type" value="Genomic_DNA"/>
</dbReference>
<organism evidence="2 3">
    <name type="scientific">Tetraparma gracilis</name>
    <dbReference type="NCBI Taxonomy" id="2962635"/>
    <lineage>
        <taxon>Eukaryota</taxon>
        <taxon>Sar</taxon>
        <taxon>Stramenopiles</taxon>
        <taxon>Ochrophyta</taxon>
        <taxon>Bolidophyceae</taxon>
        <taxon>Parmales</taxon>
        <taxon>Triparmaceae</taxon>
        <taxon>Tetraparma</taxon>
    </lineage>
</organism>
<name>A0ABQ6N0W6_9STRA</name>
<comment type="caution">
    <text evidence="2">The sequence shown here is derived from an EMBL/GenBank/DDBJ whole genome shotgun (WGS) entry which is preliminary data.</text>
</comment>
<reference evidence="2 3" key="1">
    <citation type="journal article" date="2023" name="Commun. Biol.">
        <title>Genome analysis of Parmales, the sister group of diatoms, reveals the evolutionary specialization of diatoms from phago-mixotrophs to photoautotrophs.</title>
        <authorList>
            <person name="Ban H."/>
            <person name="Sato S."/>
            <person name="Yoshikawa S."/>
            <person name="Yamada K."/>
            <person name="Nakamura Y."/>
            <person name="Ichinomiya M."/>
            <person name="Sato N."/>
            <person name="Blanc-Mathieu R."/>
            <person name="Endo H."/>
            <person name="Kuwata A."/>
            <person name="Ogata H."/>
        </authorList>
    </citation>
    <scope>NUCLEOTIDE SEQUENCE [LARGE SCALE GENOMIC DNA]</scope>
</reference>
<evidence type="ECO:0000313" key="2">
    <source>
        <dbReference type="EMBL" id="GMI37530.1"/>
    </source>
</evidence>
<proteinExistence type="predicted"/>
<feature type="compositionally biased region" description="Basic and acidic residues" evidence="1">
    <location>
        <begin position="10"/>
        <end position="35"/>
    </location>
</feature>
<evidence type="ECO:0000313" key="3">
    <source>
        <dbReference type="Proteomes" id="UP001165060"/>
    </source>
</evidence>
<protein>
    <submittedName>
        <fullName evidence="2">Uncharacterized protein</fullName>
    </submittedName>
</protein>